<feature type="compositionally biased region" description="Basic and acidic residues" evidence="1">
    <location>
        <begin position="24"/>
        <end position="36"/>
    </location>
</feature>
<evidence type="ECO:0000256" key="1">
    <source>
        <dbReference type="SAM" id="MobiDB-lite"/>
    </source>
</evidence>
<dbReference type="Proteomes" id="UP000076154">
    <property type="component" value="Unassembled WGS sequence"/>
</dbReference>
<feature type="region of interest" description="Disordered" evidence="1">
    <location>
        <begin position="1"/>
        <end position="40"/>
    </location>
</feature>
<evidence type="ECO:0000313" key="3">
    <source>
        <dbReference type="Proteomes" id="UP000076154"/>
    </source>
</evidence>
<gene>
    <name evidence="2" type="ORF">Hypma_003992</name>
</gene>
<name>A0A369J870_HYPMA</name>
<evidence type="ECO:0000313" key="2">
    <source>
        <dbReference type="EMBL" id="RDB15654.1"/>
    </source>
</evidence>
<sequence>MGIGRSKEEYQCGTRPRGNHPLKPKKEEHQASEPRAPRRMAPFFSLPPAEIFVVSTGIPAPLHAETNSIWEKAKVMELATLDQVLTSKPPFSMATLQLKQEPITVIAAEERKGGRESGQSFVWIAGAEDAMRKH</sequence>
<reference evidence="2" key="1">
    <citation type="submission" date="2018-04" db="EMBL/GenBank/DDBJ databases">
        <title>Whole genome sequencing of Hypsizygus marmoreus.</title>
        <authorList>
            <person name="Choi I.-G."/>
            <person name="Min B."/>
            <person name="Kim J.-G."/>
            <person name="Kim S."/>
            <person name="Oh Y.-L."/>
            <person name="Kong W.-S."/>
            <person name="Park H."/>
            <person name="Jeong J."/>
            <person name="Song E.-S."/>
        </authorList>
    </citation>
    <scope>NUCLEOTIDE SEQUENCE [LARGE SCALE GENOMIC DNA]</scope>
    <source>
        <strain evidence="2">51987-8</strain>
    </source>
</reference>
<protein>
    <submittedName>
        <fullName evidence="2">Uncharacterized protein</fullName>
    </submittedName>
</protein>
<comment type="caution">
    <text evidence="2">The sequence shown here is derived from an EMBL/GenBank/DDBJ whole genome shotgun (WGS) entry which is preliminary data.</text>
</comment>
<organism evidence="2 3">
    <name type="scientific">Hypsizygus marmoreus</name>
    <name type="common">White beech mushroom</name>
    <name type="synonym">Agaricus marmoreus</name>
    <dbReference type="NCBI Taxonomy" id="39966"/>
    <lineage>
        <taxon>Eukaryota</taxon>
        <taxon>Fungi</taxon>
        <taxon>Dikarya</taxon>
        <taxon>Basidiomycota</taxon>
        <taxon>Agaricomycotina</taxon>
        <taxon>Agaricomycetes</taxon>
        <taxon>Agaricomycetidae</taxon>
        <taxon>Agaricales</taxon>
        <taxon>Tricholomatineae</taxon>
        <taxon>Lyophyllaceae</taxon>
        <taxon>Hypsizygus</taxon>
    </lineage>
</organism>
<dbReference type="AlphaFoldDB" id="A0A369J870"/>
<accession>A0A369J870</accession>
<dbReference type="EMBL" id="LUEZ02000145">
    <property type="protein sequence ID" value="RDB15654.1"/>
    <property type="molecule type" value="Genomic_DNA"/>
</dbReference>
<dbReference type="InParanoid" id="A0A369J870"/>
<feature type="compositionally biased region" description="Basic and acidic residues" evidence="1">
    <location>
        <begin position="1"/>
        <end position="10"/>
    </location>
</feature>
<proteinExistence type="predicted"/>
<keyword evidence="3" id="KW-1185">Reference proteome</keyword>